<evidence type="ECO:0000313" key="3">
    <source>
        <dbReference type="EMBL" id="MFK2905149.1"/>
    </source>
</evidence>
<comment type="caution">
    <text evidence="3">The sequence shown here is derived from an EMBL/GenBank/DDBJ whole genome shotgun (WGS) entry which is preliminary data.</text>
</comment>
<keyword evidence="3" id="KW-0255">Endonuclease</keyword>
<dbReference type="GO" id="GO:0004519">
    <property type="term" value="F:endonuclease activity"/>
    <property type="evidence" value="ECO:0007669"/>
    <property type="project" value="UniProtKB-KW"/>
</dbReference>
<evidence type="ECO:0000259" key="2">
    <source>
        <dbReference type="Pfam" id="PF14338"/>
    </source>
</evidence>
<feature type="domain" description="Restriction endonuclease type IV Mrr" evidence="1">
    <location>
        <begin position="161"/>
        <end position="278"/>
    </location>
</feature>
<dbReference type="RefSeq" id="WP_404634378.1">
    <property type="nucleotide sequence ID" value="NZ_JADIKM010000004.1"/>
</dbReference>
<keyword evidence="3" id="KW-0540">Nuclease</keyword>
<dbReference type="InterPro" id="IPR011335">
    <property type="entry name" value="Restrct_endonuc-II-like"/>
</dbReference>
<evidence type="ECO:0000313" key="4">
    <source>
        <dbReference type="Proteomes" id="UP001620460"/>
    </source>
</evidence>
<dbReference type="InterPro" id="IPR011856">
    <property type="entry name" value="tRNA_endonuc-like_dom_sf"/>
</dbReference>
<dbReference type="Pfam" id="PF14338">
    <property type="entry name" value="Mrr_N"/>
    <property type="match status" value="1"/>
</dbReference>
<dbReference type="SUPFAM" id="SSF52980">
    <property type="entry name" value="Restriction endonuclease-like"/>
    <property type="match status" value="1"/>
</dbReference>
<name>A0ABW8JVG9_9GAMM</name>
<sequence length="304" mass="32854">MSVPTFDQFIEPILRFLASHPGGVATKEAQDAAADQLGLTESQRLEFIASGQAMFRNRANWAHDRLKRAGLSSSAKRGFWVLTTEGASYAASHPAPLSEAEVEHLAVGFMDVKLKAPDEVTLPGKESVSPAAATASPDDRLEQALSELRDSVASDLLDRLKQTSPGRFEVIVLDVLHRLGYGTSREDLQRVGGSGDGGIDGVISLDKLGLEKVYVQAKRWQSSVGRPELQAFYGALAGQKAKRGVFITTSAFTPQAVDFAKSVEGIVIVDGARLVYLMMDNEVGVTSRVVRVPKVDSDYFDEES</sequence>
<dbReference type="PANTHER" id="PTHR30015">
    <property type="entry name" value="MRR RESTRICTION SYSTEM PROTEIN"/>
    <property type="match status" value="1"/>
</dbReference>
<reference evidence="3 4" key="1">
    <citation type="submission" date="2020-10" db="EMBL/GenBank/DDBJ databases">
        <title>Phylogeny of dyella-like bacteria.</title>
        <authorList>
            <person name="Fu J."/>
        </authorList>
    </citation>
    <scope>NUCLEOTIDE SEQUENCE [LARGE SCALE GENOMIC DNA]</scope>
    <source>
        <strain evidence="3 4">Gsoil3046</strain>
    </source>
</reference>
<dbReference type="PANTHER" id="PTHR30015:SF7">
    <property type="entry name" value="TYPE IV METHYL-DIRECTED RESTRICTION ENZYME ECOKMRR"/>
    <property type="match status" value="1"/>
</dbReference>
<accession>A0ABW8JVG9</accession>
<keyword evidence="4" id="KW-1185">Reference proteome</keyword>
<dbReference type="EMBL" id="JADIKM010000004">
    <property type="protein sequence ID" value="MFK2905149.1"/>
    <property type="molecule type" value="Genomic_DNA"/>
</dbReference>
<dbReference type="Gene3D" id="3.40.1350.10">
    <property type="match status" value="1"/>
</dbReference>
<dbReference type="InterPro" id="IPR018506">
    <property type="entry name" value="Cyt_B5_heme-BS"/>
</dbReference>
<dbReference type="InterPro" id="IPR025745">
    <property type="entry name" value="Mrr-like_N_dom"/>
</dbReference>
<organism evidence="3 4">
    <name type="scientific">Dyella ginsengisoli</name>
    <dbReference type="NCBI Taxonomy" id="363848"/>
    <lineage>
        <taxon>Bacteria</taxon>
        <taxon>Pseudomonadati</taxon>
        <taxon>Pseudomonadota</taxon>
        <taxon>Gammaproteobacteria</taxon>
        <taxon>Lysobacterales</taxon>
        <taxon>Rhodanobacteraceae</taxon>
        <taxon>Dyella</taxon>
    </lineage>
</organism>
<dbReference type="Pfam" id="PF04471">
    <property type="entry name" value="Mrr_cat"/>
    <property type="match status" value="1"/>
</dbReference>
<gene>
    <name evidence="3" type="ORF">ISP17_14390</name>
</gene>
<keyword evidence="3" id="KW-0378">Hydrolase</keyword>
<evidence type="ECO:0000259" key="1">
    <source>
        <dbReference type="Pfam" id="PF04471"/>
    </source>
</evidence>
<proteinExistence type="predicted"/>
<dbReference type="PROSITE" id="PS00191">
    <property type="entry name" value="CYTOCHROME_B5_1"/>
    <property type="match status" value="1"/>
</dbReference>
<dbReference type="InterPro" id="IPR052906">
    <property type="entry name" value="Type_IV_Methyl-Rstrct_Enzyme"/>
</dbReference>
<dbReference type="InterPro" id="IPR007560">
    <property type="entry name" value="Restrct_endonuc_IV_Mrr"/>
</dbReference>
<feature type="domain" description="Restriction system protein Mrr-like N-terminal" evidence="2">
    <location>
        <begin position="6"/>
        <end position="89"/>
    </location>
</feature>
<protein>
    <submittedName>
        <fullName evidence="3">Restriction endonuclease</fullName>
    </submittedName>
</protein>
<dbReference type="Proteomes" id="UP001620460">
    <property type="component" value="Unassembled WGS sequence"/>
</dbReference>